<organism evidence="3 4">
    <name type="scientific">Streptomyces longisporus</name>
    <dbReference type="NCBI Taxonomy" id="1948"/>
    <lineage>
        <taxon>Bacteria</taxon>
        <taxon>Bacillati</taxon>
        <taxon>Actinomycetota</taxon>
        <taxon>Actinomycetes</taxon>
        <taxon>Kitasatosporales</taxon>
        <taxon>Streptomycetaceae</taxon>
        <taxon>Streptomyces</taxon>
    </lineage>
</organism>
<reference evidence="4" key="1">
    <citation type="journal article" date="2019" name="Int. J. Syst. Evol. Microbiol.">
        <title>The Global Catalogue of Microorganisms (GCM) 10K type strain sequencing project: providing services to taxonomists for standard genome sequencing and annotation.</title>
        <authorList>
            <consortium name="The Broad Institute Genomics Platform"/>
            <consortium name="The Broad Institute Genome Sequencing Center for Infectious Disease"/>
            <person name="Wu L."/>
            <person name="Ma J."/>
        </authorList>
    </citation>
    <scope>NUCLEOTIDE SEQUENCE [LARGE SCALE GENOMIC DNA]</scope>
    <source>
        <strain evidence="4">JCM 4395</strain>
    </source>
</reference>
<keyword evidence="4" id="KW-1185">Reference proteome</keyword>
<comment type="caution">
    <text evidence="3">The sequence shown here is derived from an EMBL/GenBank/DDBJ whole genome shotgun (WGS) entry which is preliminary data.</text>
</comment>
<dbReference type="RefSeq" id="WP_344398472.1">
    <property type="nucleotide sequence ID" value="NZ_BAAASG010000002.1"/>
</dbReference>
<gene>
    <name evidence="3" type="ORF">GCM10010276_06610</name>
</gene>
<protein>
    <recommendedName>
        <fullName evidence="5">Transmembrane protein</fullName>
    </recommendedName>
</protein>
<sequence>MQYIPELAGPKHLLRALRILPFITSAVLLTSVWLPWVLLSESGQKKVTGFVKQLTEWTRGADGSSASDTVSHAWDSQTREGSVDGVAIWVIAAIVAAIAAVGVATLVVRTLLEHLSRLSQPWHRVFQVWRSSRRRLPGGRETGTNSTPPGPPLDDDDWEDE</sequence>
<feature type="transmembrane region" description="Helical" evidence="2">
    <location>
        <begin position="86"/>
        <end position="108"/>
    </location>
</feature>
<feature type="transmembrane region" description="Helical" evidence="2">
    <location>
        <begin position="20"/>
        <end position="39"/>
    </location>
</feature>
<evidence type="ECO:0008006" key="5">
    <source>
        <dbReference type="Google" id="ProtNLM"/>
    </source>
</evidence>
<name>A0ABP5Y2Y5_STRLO</name>
<evidence type="ECO:0000256" key="2">
    <source>
        <dbReference type="SAM" id="Phobius"/>
    </source>
</evidence>
<feature type="region of interest" description="Disordered" evidence="1">
    <location>
        <begin position="136"/>
        <end position="161"/>
    </location>
</feature>
<keyword evidence="2" id="KW-1133">Transmembrane helix</keyword>
<proteinExistence type="predicted"/>
<dbReference type="EMBL" id="BAAASG010000002">
    <property type="protein sequence ID" value="GAA2474149.1"/>
    <property type="molecule type" value="Genomic_DNA"/>
</dbReference>
<evidence type="ECO:0000313" key="4">
    <source>
        <dbReference type="Proteomes" id="UP001501777"/>
    </source>
</evidence>
<accession>A0ABP5Y2Y5</accession>
<keyword evidence="2" id="KW-0472">Membrane</keyword>
<evidence type="ECO:0000256" key="1">
    <source>
        <dbReference type="SAM" id="MobiDB-lite"/>
    </source>
</evidence>
<evidence type="ECO:0000313" key="3">
    <source>
        <dbReference type="EMBL" id="GAA2474149.1"/>
    </source>
</evidence>
<dbReference type="Proteomes" id="UP001501777">
    <property type="component" value="Unassembled WGS sequence"/>
</dbReference>
<keyword evidence="2" id="KW-0812">Transmembrane</keyword>